<dbReference type="EMBL" id="NPMS01000001">
    <property type="protein sequence ID" value="OZU89662.1"/>
    <property type="molecule type" value="Genomic_DNA"/>
</dbReference>
<dbReference type="OrthoDB" id="1645729at2"/>
<evidence type="ECO:0000313" key="1">
    <source>
        <dbReference type="EMBL" id="OZU89662.1"/>
    </source>
</evidence>
<gene>
    <name evidence="1" type="ORF">CIL03_00545</name>
</gene>
<dbReference type="SUPFAM" id="SSF89360">
    <property type="entry name" value="HesB-like domain"/>
    <property type="match status" value="1"/>
</dbReference>
<dbReference type="AlphaFoldDB" id="A0A265NC95"/>
<keyword evidence="2" id="KW-1185">Reference proteome</keyword>
<evidence type="ECO:0000313" key="2">
    <source>
        <dbReference type="Proteomes" id="UP000216498"/>
    </source>
</evidence>
<comment type="caution">
    <text evidence="1">The sequence shown here is derived from an EMBL/GenBank/DDBJ whole genome shotgun (WGS) entry which is preliminary data.</text>
</comment>
<sequence>MKIIVTEQANKWFEEELELEKGDAVRFYGKVYGKTEVHDNYSVAMQVAEPNDVLAKATVNGITYFAEKWDEWFFSEYDFKIEYDEKADEIRYRFLS</sequence>
<dbReference type="Proteomes" id="UP000216498">
    <property type="component" value="Unassembled WGS sequence"/>
</dbReference>
<accession>A0A265NC95</accession>
<organism evidence="1 2">
    <name type="scientific">Virgibacillus indicus</name>
    <dbReference type="NCBI Taxonomy" id="2024554"/>
    <lineage>
        <taxon>Bacteria</taxon>
        <taxon>Bacillati</taxon>
        <taxon>Bacillota</taxon>
        <taxon>Bacilli</taxon>
        <taxon>Bacillales</taxon>
        <taxon>Bacillaceae</taxon>
        <taxon>Virgibacillus</taxon>
    </lineage>
</organism>
<reference evidence="1 2" key="1">
    <citation type="submission" date="2017-08" db="EMBL/GenBank/DDBJ databases">
        <title>Virgibacillus indicus sp. nov. and Virgibacillus profoundi sp. nov, two moderately halophilic bacteria isolated from marine sediment by using the Microfluidic Streak Plate.</title>
        <authorList>
            <person name="Xu B."/>
            <person name="Hu B."/>
            <person name="Wang J."/>
            <person name="Zhu Y."/>
            <person name="Huang L."/>
            <person name="Du W."/>
            <person name="Huang Y."/>
        </authorList>
    </citation>
    <scope>NUCLEOTIDE SEQUENCE [LARGE SCALE GENOMIC DNA]</scope>
    <source>
        <strain evidence="1 2">IO3-P2-C2</strain>
    </source>
</reference>
<protein>
    <submittedName>
        <fullName evidence="1">Iron-sulfur cluster biosynthesis protein</fullName>
    </submittedName>
</protein>
<name>A0A265NC95_9BACI</name>
<proteinExistence type="predicted"/>
<dbReference type="InterPro" id="IPR035903">
    <property type="entry name" value="HesB-like_dom_sf"/>
</dbReference>